<gene>
    <name evidence="1" type="ORF">SDC9_109160</name>
</gene>
<protein>
    <submittedName>
        <fullName evidence="1">Uncharacterized protein</fullName>
    </submittedName>
</protein>
<accession>A0A645BKH0</accession>
<dbReference type="EMBL" id="VSSQ01018794">
    <property type="protein sequence ID" value="MPM62294.1"/>
    <property type="molecule type" value="Genomic_DNA"/>
</dbReference>
<dbReference type="AlphaFoldDB" id="A0A645BKH0"/>
<comment type="caution">
    <text evidence="1">The sequence shown here is derived from an EMBL/GenBank/DDBJ whole genome shotgun (WGS) entry which is preliminary data.</text>
</comment>
<reference evidence="1" key="1">
    <citation type="submission" date="2019-08" db="EMBL/GenBank/DDBJ databases">
        <authorList>
            <person name="Kucharzyk K."/>
            <person name="Murdoch R.W."/>
            <person name="Higgins S."/>
            <person name="Loffler F."/>
        </authorList>
    </citation>
    <scope>NUCLEOTIDE SEQUENCE</scope>
</reference>
<organism evidence="1">
    <name type="scientific">bioreactor metagenome</name>
    <dbReference type="NCBI Taxonomy" id="1076179"/>
    <lineage>
        <taxon>unclassified sequences</taxon>
        <taxon>metagenomes</taxon>
        <taxon>ecological metagenomes</taxon>
    </lineage>
</organism>
<proteinExistence type="predicted"/>
<sequence>MINARETKAVIASPINIRDKFFSYKSPPITGPIAKPKFHPIYERAYAPSLFLLVVKSAIKESCAGPAVIIEADASINTYTIVIDGFINPQLR</sequence>
<evidence type="ECO:0000313" key="1">
    <source>
        <dbReference type="EMBL" id="MPM62294.1"/>
    </source>
</evidence>
<name>A0A645BKH0_9ZZZZ</name>